<organism evidence="2 3">
    <name type="scientific">Adineta steineri</name>
    <dbReference type="NCBI Taxonomy" id="433720"/>
    <lineage>
        <taxon>Eukaryota</taxon>
        <taxon>Metazoa</taxon>
        <taxon>Spiralia</taxon>
        <taxon>Gnathifera</taxon>
        <taxon>Rotifera</taxon>
        <taxon>Eurotatoria</taxon>
        <taxon>Bdelloidea</taxon>
        <taxon>Adinetida</taxon>
        <taxon>Adinetidae</taxon>
        <taxon>Adineta</taxon>
    </lineage>
</organism>
<evidence type="ECO:0000256" key="1">
    <source>
        <dbReference type="SAM" id="MobiDB-lite"/>
    </source>
</evidence>
<dbReference type="AlphaFoldDB" id="A0A819GZR1"/>
<feature type="compositionally biased region" description="Polar residues" evidence="1">
    <location>
        <begin position="355"/>
        <end position="366"/>
    </location>
</feature>
<accession>A0A819GZR1</accession>
<feature type="region of interest" description="Disordered" evidence="1">
    <location>
        <begin position="257"/>
        <end position="298"/>
    </location>
</feature>
<gene>
    <name evidence="2" type="ORF">OKA104_LOCUS23633</name>
</gene>
<feature type="compositionally biased region" description="Polar residues" evidence="1">
    <location>
        <begin position="262"/>
        <end position="290"/>
    </location>
</feature>
<feature type="region of interest" description="Disordered" evidence="1">
    <location>
        <begin position="346"/>
        <end position="366"/>
    </location>
</feature>
<comment type="caution">
    <text evidence="2">The sequence shown here is derived from an EMBL/GenBank/DDBJ whole genome shotgun (WGS) entry which is preliminary data.</text>
</comment>
<feature type="compositionally biased region" description="Basic and acidic residues" evidence="1">
    <location>
        <begin position="169"/>
        <end position="192"/>
    </location>
</feature>
<proteinExistence type="predicted"/>
<protein>
    <submittedName>
        <fullName evidence="2">Uncharacterized protein</fullName>
    </submittedName>
</protein>
<evidence type="ECO:0000313" key="2">
    <source>
        <dbReference type="EMBL" id="CAF3890558.1"/>
    </source>
</evidence>
<feature type="region of interest" description="Disordered" evidence="1">
    <location>
        <begin position="379"/>
        <end position="404"/>
    </location>
</feature>
<feature type="compositionally biased region" description="Low complexity" evidence="1">
    <location>
        <begin position="379"/>
        <end position="388"/>
    </location>
</feature>
<name>A0A819GZR1_9BILA</name>
<reference evidence="2" key="1">
    <citation type="submission" date="2021-02" db="EMBL/GenBank/DDBJ databases">
        <authorList>
            <person name="Nowell W R."/>
        </authorList>
    </citation>
    <scope>NUCLEOTIDE SEQUENCE</scope>
</reference>
<feature type="region of interest" description="Disordered" evidence="1">
    <location>
        <begin position="161"/>
        <end position="197"/>
    </location>
</feature>
<dbReference type="Proteomes" id="UP000663881">
    <property type="component" value="Unassembled WGS sequence"/>
</dbReference>
<sequence>MEEQTPGSIVTRKNQCQRQEYERFLEQLTTMVLRTAMMHENIRKECASIYHVIERLSTLTASAIQDERSHQIEHRIKHLRSLSWENLNHSCELISNYQFVSTSPKTTAEFIRHLYQNRSSLSPSTSSSSSCSSTTTHCSFSTSGSWTLDLPLYNKNTNVQSPILPISNESKELQSIKKDDDKKEKGEEVEQQHHKKALHRSETFIVTKIPQKELSSASSNIKTMTVNERNLNSNVQRCSLTRSVAATTTMTTVVRPSRLPSRCSNNRHTTSLTNPSNLKTQSSNDNNRSLSLKKASKLPIRTTTSLTKQATPVKKSNVPTSVTTKTKKDLTVISTRAVASITNTTTKKTIRPPMTSKSSIVQTSSAKCRSRSITTVNTTTSTTTNTSIPSLVNKRTRTTPPTVKKSALETVIPSKKLVKSIEEKPICPIEQMNSTSSESSIEENQQRNKLITIVQDEGYSTWSSTDVKDETVLNDLKKNETDERQRSTGLVKNWLDTSNKRCSRKPVKEVKTDKLEEFSRELSDGSSIICPFVRNHCSNGIIIPLASTTLSTSLPAPSSTILPIKDISLDSLDDAANSLVKEQTIVPSASSSSSSSSSSTFSRSETFEKILNKHSLPIILDDLPDSTDSTCSDVNPLFNMSEYIEDNFLDQDINSIEHSLILNSTIKNQIETMKPQKRLMFPGLINRLIFLRRVLSDSDLQQKLCCIAENEIQFHVYHTNTINEHSIELNLLNTYGSESELHVWSHDCAEQRRFVDERQKQFLLTSKQSQAKLSHIERMIRMTFDDNEEDETNLFDLDSEEYDQPLAVERQRLLQQIYEYPWLLQEDDIDQATIYSSPTSEQPLLSPSPDLVVPSHNPDFYQLCALTNSSSFATSYGTNSRHTTPPIASSVL</sequence>
<evidence type="ECO:0000313" key="3">
    <source>
        <dbReference type="Proteomes" id="UP000663881"/>
    </source>
</evidence>
<dbReference type="EMBL" id="CAJOAY010001823">
    <property type="protein sequence ID" value="CAF3890558.1"/>
    <property type="molecule type" value="Genomic_DNA"/>
</dbReference>